<gene>
    <name evidence="3" type="ORF">MNBD_IGNAVI01-2057</name>
</gene>
<dbReference type="Pfam" id="PF08240">
    <property type="entry name" value="ADH_N"/>
    <property type="match status" value="1"/>
</dbReference>
<feature type="domain" description="Enoyl reductase (ER)" evidence="2">
    <location>
        <begin position="12"/>
        <end position="278"/>
    </location>
</feature>
<evidence type="ECO:0000256" key="1">
    <source>
        <dbReference type="ARBA" id="ARBA00023002"/>
    </source>
</evidence>
<dbReference type="InterPro" id="IPR036291">
    <property type="entry name" value="NAD(P)-bd_dom_sf"/>
</dbReference>
<proteinExistence type="predicted"/>
<protein>
    <submittedName>
        <fullName evidence="3">Zinc-binding dehydrogenase family</fullName>
    </submittedName>
</protein>
<name>A0A3B1BTB1_9ZZZZ</name>
<evidence type="ECO:0000313" key="3">
    <source>
        <dbReference type="EMBL" id="VAX17761.1"/>
    </source>
</evidence>
<dbReference type="Gene3D" id="3.90.180.10">
    <property type="entry name" value="Medium-chain alcohol dehydrogenases, catalytic domain"/>
    <property type="match status" value="1"/>
</dbReference>
<dbReference type="AlphaFoldDB" id="A0A3B1BTB1"/>
<dbReference type="EMBL" id="UOGD01000084">
    <property type="protein sequence ID" value="VAX17761.1"/>
    <property type="molecule type" value="Genomic_DNA"/>
</dbReference>
<dbReference type="Pfam" id="PF00107">
    <property type="entry name" value="ADH_zinc_N"/>
    <property type="match status" value="1"/>
</dbReference>
<keyword evidence="1" id="KW-0560">Oxidoreductase</keyword>
<dbReference type="SMART" id="SM00829">
    <property type="entry name" value="PKS_ER"/>
    <property type="match status" value="1"/>
</dbReference>
<dbReference type="InterPro" id="IPR013154">
    <property type="entry name" value="ADH-like_N"/>
</dbReference>
<dbReference type="SUPFAM" id="SSF50129">
    <property type="entry name" value="GroES-like"/>
    <property type="match status" value="1"/>
</dbReference>
<dbReference type="PANTHER" id="PTHR44054">
    <property type="entry name" value="SYNAPTIC VESICLE MEMBRANE PROTEIN VAT-1 HOMOLOG-LIKE"/>
    <property type="match status" value="1"/>
</dbReference>
<dbReference type="Gene3D" id="3.40.50.720">
    <property type="entry name" value="NAD(P)-binding Rossmann-like Domain"/>
    <property type="match status" value="1"/>
</dbReference>
<dbReference type="SUPFAM" id="SSF51735">
    <property type="entry name" value="NAD(P)-binding Rossmann-fold domains"/>
    <property type="match status" value="1"/>
</dbReference>
<feature type="non-terminal residue" evidence="3">
    <location>
        <position position="280"/>
    </location>
</feature>
<dbReference type="InterPro" id="IPR013149">
    <property type="entry name" value="ADH-like_C"/>
</dbReference>
<evidence type="ECO:0000259" key="2">
    <source>
        <dbReference type="SMART" id="SM00829"/>
    </source>
</evidence>
<dbReference type="InterPro" id="IPR052100">
    <property type="entry name" value="SV-ATPase_mito-regulator"/>
</dbReference>
<dbReference type="InterPro" id="IPR011032">
    <property type="entry name" value="GroES-like_sf"/>
</dbReference>
<dbReference type="PANTHER" id="PTHR44054:SF1">
    <property type="entry name" value="SYNAPTIC VESICLE MEMBRANE PROTEIN VAT-1 HOMOLOG"/>
    <property type="match status" value="1"/>
</dbReference>
<sequence length="280" mass="31374">MNRLIYRIDKTGNLKNLKLHEENLSFPKENEVTVEVKSIGLNFADIFAMLGLYSATPKTPFIPGLEYSGIVTQKGEKINDLNIGDRVMGLTRFGAYSNYLNIDSAYLIKLPPNWNFEEGSAFLVNGLTAYYALMELANIKRNKTVLIHSAVGGVGIYANRIAKMFNAFTIGTIGLPSKIEQAKKEGYDEVIVRGKDFKSQLKEKLNGRSLDIVLECIGGRIFKDSFALLAPQGRFITYGSANFNTKSVKLNYPKLIYNYLSRPKIDPLKMINTNRSVMGF</sequence>
<dbReference type="GO" id="GO:0016491">
    <property type="term" value="F:oxidoreductase activity"/>
    <property type="evidence" value="ECO:0007669"/>
    <property type="project" value="UniProtKB-KW"/>
</dbReference>
<reference evidence="3" key="1">
    <citation type="submission" date="2018-06" db="EMBL/GenBank/DDBJ databases">
        <authorList>
            <person name="Zhirakovskaya E."/>
        </authorList>
    </citation>
    <scope>NUCLEOTIDE SEQUENCE</scope>
</reference>
<organism evidence="3">
    <name type="scientific">hydrothermal vent metagenome</name>
    <dbReference type="NCBI Taxonomy" id="652676"/>
    <lineage>
        <taxon>unclassified sequences</taxon>
        <taxon>metagenomes</taxon>
        <taxon>ecological metagenomes</taxon>
    </lineage>
</organism>
<dbReference type="InterPro" id="IPR020843">
    <property type="entry name" value="ER"/>
</dbReference>
<accession>A0A3B1BTB1</accession>